<feature type="non-terminal residue" evidence="2">
    <location>
        <position position="1"/>
    </location>
</feature>
<sequence>RNNCPKGLSNRYKDKNSIALCMGTRSLPRRKAEGRSRENCSTATEQGFWDATTEKRRDPS</sequence>
<organism evidence="2 3">
    <name type="scientific">Trifolium medium</name>
    <dbReference type="NCBI Taxonomy" id="97028"/>
    <lineage>
        <taxon>Eukaryota</taxon>
        <taxon>Viridiplantae</taxon>
        <taxon>Streptophyta</taxon>
        <taxon>Embryophyta</taxon>
        <taxon>Tracheophyta</taxon>
        <taxon>Spermatophyta</taxon>
        <taxon>Magnoliopsida</taxon>
        <taxon>eudicotyledons</taxon>
        <taxon>Gunneridae</taxon>
        <taxon>Pentapetalae</taxon>
        <taxon>rosids</taxon>
        <taxon>fabids</taxon>
        <taxon>Fabales</taxon>
        <taxon>Fabaceae</taxon>
        <taxon>Papilionoideae</taxon>
        <taxon>50 kb inversion clade</taxon>
        <taxon>NPAAA clade</taxon>
        <taxon>Hologalegina</taxon>
        <taxon>IRL clade</taxon>
        <taxon>Trifolieae</taxon>
        <taxon>Trifolium</taxon>
    </lineage>
</organism>
<reference evidence="2 3" key="1">
    <citation type="journal article" date="2018" name="Front. Plant Sci.">
        <title>Red Clover (Trifolium pratense) and Zigzag Clover (T. medium) - A Picture of Genomic Similarities and Differences.</title>
        <authorList>
            <person name="Dluhosova J."/>
            <person name="Istvanek J."/>
            <person name="Nedelnik J."/>
            <person name="Repkova J."/>
        </authorList>
    </citation>
    <scope>NUCLEOTIDE SEQUENCE [LARGE SCALE GENOMIC DNA]</scope>
    <source>
        <strain evidence="3">cv. 10/8</strain>
        <tissue evidence="2">Leaf</tissue>
    </source>
</reference>
<dbReference type="EMBL" id="LXQA010523589">
    <property type="protein sequence ID" value="MCI57112.1"/>
    <property type="molecule type" value="Genomic_DNA"/>
</dbReference>
<accession>A0A392T8G9</accession>
<dbReference type="AlphaFoldDB" id="A0A392T8G9"/>
<feature type="region of interest" description="Disordered" evidence="1">
    <location>
        <begin position="29"/>
        <end position="60"/>
    </location>
</feature>
<evidence type="ECO:0000313" key="2">
    <source>
        <dbReference type="EMBL" id="MCI57112.1"/>
    </source>
</evidence>
<evidence type="ECO:0000313" key="3">
    <source>
        <dbReference type="Proteomes" id="UP000265520"/>
    </source>
</evidence>
<proteinExistence type="predicted"/>
<evidence type="ECO:0000256" key="1">
    <source>
        <dbReference type="SAM" id="MobiDB-lite"/>
    </source>
</evidence>
<dbReference type="Proteomes" id="UP000265520">
    <property type="component" value="Unassembled WGS sequence"/>
</dbReference>
<comment type="caution">
    <text evidence="2">The sequence shown here is derived from an EMBL/GenBank/DDBJ whole genome shotgun (WGS) entry which is preliminary data.</text>
</comment>
<protein>
    <submittedName>
        <fullName evidence="2">Uncharacterized protein</fullName>
    </submittedName>
</protein>
<name>A0A392T8G9_9FABA</name>
<keyword evidence="3" id="KW-1185">Reference proteome</keyword>